<dbReference type="HOGENOM" id="CLU_2074523_0_0_1"/>
<dbReference type="AlphaFoldDB" id="A0A0C3DS90"/>
<dbReference type="Proteomes" id="UP000053989">
    <property type="component" value="Unassembled WGS sequence"/>
</dbReference>
<dbReference type="OrthoDB" id="2688208at2759"/>
<accession>A0A0C3DS90</accession>
<evidence type="ECO:0000313" key="2">
    <source>
        <dbReference type="Proteomes" id="UP000053989"/>
    </source>
</evidence>
<gene>
    <name evidence="1" type="ORF">SCLCIDRAFT_24172</name>
</gene>
<reference evidence="2" key="2">
    <citation type="submission" date="2015-01" db="EMBL/GenBank/DDBJ databases">
        <title>Evolutionary Origins and Diversification of the Mycorrhizal Mutualists.</title>
        <authorList>
            <consortium name="DOE Joint Genome Institute"/>
            <consortium name="Mycorrhizal Genomics Consortium"/>
            <person name="Kohler A."/>
            <person name="Kuo A."/>
            <person name="Nagy L.G."/>
            <person name="Floudas D."/>
            <person name="Copeland A."/>
            <person name="Barry K.W."/>
            <person name="Cichocki N."/>
            <person name="Veneault-Fourrey C."/>
            <person name="LaButti K."/>
            <person name="Lindquist E.A."/>
            <person name="Lipzen A."/>
            <person name="Lundell T."/>
            <person name="Morin E."/>
            <person name="Murat C."/>
            <person name="Riley R."/>
            <person name="Ohm R."/>
            <person name="Sun H."/>
            <person name="Tunlid A."/>
            <person name="Henrissat B."/>
            <person name="Grigoriev I.V."/>
            <person name="Hibbett D.S."/>
            <person name="Martin F."/>
        </authorList>
    </citation>
    <scope>NUCLEOTIDE SEQUENCE [LARGE SCALE GENOMIC DNA]</scope>
    <source>
        <strain evidence="2">Foug A</strain>
    </source>
</reference>
<proteinExistence type="predicted"/>
<dbReference type="InParanoid" id="A0A0C3DS90"/>
<reference evidence="1 2" key="1">
    <citation type="submission" date="2014-04" db="EMBL/GenBank/DDBJ databases">
        <authorList>
            <consortium name="DOE Joint Genome Institute"/>
            <person name="Kuo A."/>
            <person name="Kohler A."/>
            <person name="Nagy L.G."/>
            <person name="Floudas D."/>
            <person name="Copeland A."/>
            <person name="Barry K.W."/>
            <person name="Cichocki N."/>
            <person name="Veneault-Fourrey C."/>
            <person name="LaButti K."/>
            <person name="Lindquist E.A."/>
            <person name="Lipzen A."/>
            <person name="Lundell T."/>
            <person name="Morin E."/>
            <person name="Murat C."/>
            <person name="Sun H."/>
            <person name="Tunlid A."/>
            <person name="Henrissat B."/>
            <person name="Grigoriev I.V."/>
            <person name="Hibbett D.S."/>
            <person name="Martin F."/>
            <person name="Nordberg H.P."/>
            <person name="Cantor M.N."/>
            <person name="Hua S.X."/>
        </authorList>
    </citation>
    <scope>NUCLEOTIDE SEQUENCE [LARGE SCALE GENOMIC DNA]</scope>
    <source>
        <strain evidence="1 2">Foug A</strain>
    </source>
</reference>
<name>A0A0C3DS90_9AGAM</name>
<keyword evidence="2" id="KW-1185">Reference proteome</keyword>
<organism evidence="1 2">
    <name type="scientific">Scleroderma citrinum Foug A</name>
    <dbReference type="NCBI Taxonomy" id="1036808"/>
    <lineage>
        <taxon>Eukaryota</taxon>
        <taxon>Fungi</taxon>
        <taxon>Dikarya</taxon>
        <taxon>Basidiomycota</taxon>
        <taxon>Agaricomycotina</taxon>
        <taxon>Agaricomycetes</taxon>
        <taxon>Agaricomycetidae</taxon>
        <taxon>Boletales</taxon>
        <taxon>Sclerodermatineae</taxon>
        <taxon>Sclerodermataceae</taxon>
        <taxon>Scleroderma</taxon>
    </lineage>
</organism>
<sequence length="118" mass="13718">MEYVDSEVEFVPENLDISTLRLLPGHIYMSSITDALQLTLESEVPLFFKDMTITIGLSNFRGIMEFNLHRDRGRRFFVVERVDARLSNNITFEVKQSNHPILASVFKPILVLRFRQDA</sequence>
<evidence type="ECO:0000313" key="1">
    <source>
        <dbReference type="EMBL" id="KIM63500.1"/>
    </source>
</evidence>
<protein>
    <submittedName>
        <fullName evidence="1">Uncharacterized protein</fullName>
    </submittedName>
</protein>
<dbReference type="EMBL" id="KN822034">
    <property type="protein sequence ID" value="KIM63500.1"/>
    <property type="molecule type" value="Genomic_DNA"/>
</dbReference>
<dbReference type="STRING" id="1036808.A0A0C3DS90"/>